<dbReference type="FunFam" id="3.40.50.1820:FF:000057">
    <property type="entry name" value="Lipase"/>
    <property type="match status" value="1"/>
</dbReference>
<organism evidence="10 11">
    <name type="scientific">Henosepilachna vigintioctopunctata</name>
    <dbReference type="NCBI Taxonomy" id="420089"/>
    <lineage>
        <taxon>Eukaryota</taxon>
        <taxon>Metazoa</taxon>
        <taxon>Ecdysozoa</taxon>
        <taxon>Arthropoda</taxon>
        <taxon>Hexapoda</taxon>
        <taxon>Insecta</taxon>
        <taxon>Pterygota</taxon>
        <taxon>Neoptera</taxon>
        <taxon>Endopterygota</taxon>
        <taxon>Coleoptera</taxon>
        <taxon>Polyphaga</taxon>
        <taxon>Cucujiformia</taxon>
        <taxon>Coccinelloidea</taxon>
        <taxon>Coccinellidae</taxon>
        <taxon>Epilachninae</taxon>
        <taxon>Epilachnini</taxon>
        <taxon>Henosepilachna</taxon>
    </lineage>
</organism>
<feature type="active site" description="Nucleophile" evidence="8">
    <location>
        <position position="167"/>
    </location>
</feature>
<dbReference type="GO" id="GO:0016788">
    <property type="term" value="F:hydrolase activity, acting on ester bonds"/>
    <property type="evidence" value="ECO:0007669"/>
    <property type="project" value="InterPro"/>
</dbReference>
<dbReference type="InterPro" id="IPR025483">
    <property type="entry name" value="Lipase_euk"/>
</dbReference>
<feature type="active site" description="Charge relay system" evidence="8">
    <location>
        <position position="318"/>
    </location>
</feature>
<protein>
    <recommendedName>
        <fullName evidence="7">Lipase</fullName>
    </recommendedName>
</protein>
<comment type="caution">
    <text evidence="10">The sequence shown here is derived from an EMBL/GenBank/DDBJ whole genome shotgun (WGS) entry which is preliminary data.</text>
</comment>
<evidence type="ECO:0000256" key="1">
    <source>
        <dbReference type="ARBA" id="ARBA00010701"/>
    </source>
</evidence>
<comment type="similarity">
    <text evidence="1 7">Belongs to the AB hydrolase superfamily. Lipase family.</text>
</comment>
<gene>
    <name evidence="10" type="ORF">WA026_018910</name>
</gene>
<dbReference type="SUPFAM" id="SSF53474">
    <property type="entry name" value="alpha/beta-Hydrolases"/>
    <property type="match status" value="1"/>
</dbReference>
<evidence type="ECO:0000256" key="3">
    <source>
        <dbReference type="ARBA" id="ARBA00022801"/>
    </source>
</evidence>
<sequence length="371" mass="43195">MFSKYQQIFVQIFFLWTTVIFALHPDVFLSTVQLVKKYGYPLEIHSVVTQDGYKISIYRIRHGKNGNSTNTKPVLMMHGIASQAESFIINGVNNGSWAYSMADRGYDVWLGNTRGTPHGRKHLFLDTKQKEFWNFSFHEIGLYDLPAIIDYVLEKTNKPKLSYLATSQGCVIFYVMCSYRREYQKKIIIASFLAPAGYMKHFSYPLILPFTRTPKRLQEMLPLAVKFGTSVSLYQILHFVQLINSGHFRPFDHGEEKNIEIYGKPMPDDYPIETIDVPIAMYYSIGDVLIKYQDIEEMCNALPMCVRQFILPNKRWNHLDFVYSVHLTKELIEPVAEFAENYETKFKNSLCNELPEPREMENAECIKSVYN</sequence>
<keyword evidence="6" id="KW-0325">Glycoprotein</keyword>
<accession>A0AAW1ULR1</accession>
<keyword evidence="3 7" id="KW-0378">Hydrolase</keyword>
<dbReference type="GO" id="GO:0016042">
    <property type="term" value="P:lipid catabolic process"/>
    <property type="evidence" value="ECO:0007669"/>
    <property type="project" value="UniProtKB-KW"/>
</dbReference>
<evidence type="ECO:0000256" key="5">
    <source>
        <dbReference type="ARBA" id="ARBA00023098"/>
    </source>
</evidence>
<reference evidence="10 11" key="1">
    <citation type="submission" date="2023-03" db="EMBL/GenBank/DDBJ databases">
        <title>Genome insight into feeding habits of ladybird beetles.</title>
        <authorList>
            <person name="Li H.-S."/>
            <person name="Huang Y.-H."/>
            <person name="Pang H."/>
        </authorList>
    </citation>
    <scope>NUCLEOTIDE SEQUENCE [LARGE SCALE GENOMIC DNA]</scope>
    <source>
        <strain evidence="10">SYSU_2023b</strain>
        <tissue evidence="10">Whole body</tissue>
    </source>
</reference>
<dbReference type="Pfam" id="PF04083">
    <property type="entry name" value="Abhydro_lipase"/>
    <property type="match status" value="1"/>
</dbReference>
<keyword evidence="4 7" id="KW-0442">Lipid degradation</keyword>
<proteinExistence type="inferred from homology"/>
<name>A0AAW1ULR1_9CUCU</name>
<evidence type="ECO:0000256" key="6">
    <source>
        <dbReference type="ARBA" id="ARBA00023180"/>
    </source>
</evidence>
<dbReference type="Proteomes" id="UP001431783">
    <property type="component" value="Unassembled WGS sequence"/>
</dbReference>
<feature type="domain" description="Partial AB-hydrolase lipase" evidence="9">
    <location>
        <begin position="32"/>
        <end position="91"/>
    </location>
</feature>
<dbReference type="PANTHER" id="PTHR11005">
    <property type="entry name" value="LYSOSOMAL ACID LIPASE-RELATED"/>
    <property type="match status" value="1"/>
</dbReference>
<evidence type="ECO:0000259" key="9">
    <source>
        <dbReference type="Pfam" id="PF04083"/>
    </source>
</evidence>
<dbReference type="InterPro" id="IPR006693">
    <property type="entry name" value="AB_hydrolase_lipase"/>
</dbReference>
<evidence type="ECO:0000313" key="10">
    <source>
        <dbReference type="EMBL" id="KAK9882060.1"/>
    </source>
</evidence>
<evidence type="ECO:0000256" key="2">
    <source>
        <dbReference type="ARBA" id="ARBA00022729"/>
    </source>
</evidence>
<evidence type="ECO:0000256" key="4">
    <source>
        <dbReference type="ARBA" id="ARBA00022963"/>
    </source>
</evidence>
<feature type="active site" description="Charge relay system" evidence="8">
    <location>
        <position position="287"/>
    </location>
</feature>
<evidence type="ECO:0000313" key="11">
    <source>
        <dbReference type="Proteomes" id="UP001431783"/>
    </source>
</evidence>
<dbReference type="PIRSF" id="PIRSF000862">
    <property type="entry name" value="Steryl_ester_lip"/>
    <property type="match status" value="1"/>
</dbReference>
<dbReference type="AlphaFoldDB" id="A0AAW1ULR1"/>
<evidence type="ECO:0000256" key="8">
    <source>
        <dbReference type="PIRSR" id="PIRSR000862-1"/>
    </source>
</evidence>
<keyword evidence="5" id="KW-0443">Lipid metabolism</keyword>
<keyword evidence="2" id="KW-0732">Signal</keyword>
<keyword evidence="11" id="KW-1185">Reference proteome</keyword>
<evidence type="ECO:0000256" key="7">
    <source>
        <dbReference type="PIRNR" id="PIRNR000862"/>
    </source>
</evidence>
<dbReference type="Gene3D" id="3.40.50.1820">
    <property type="entry name" value="alpha/beta hydrolase"/>
    <property type="match status" value="2"/>
</dbReference>
<dbReference type="InterPro" id="IPR029058">
    <property type="entry name" value="AB_hydrolase_fold"/>
</dbReference>
<dbReference type="EMBL" id="JARQZJ010000072">
    <property type="protein sequence ID" value="KAK9882060.1"/>
    <property type="molecule type" value="Genomic_DNA"/>
</dbReference>